<evidence type="ECO:0000256" key="1">
    <source>
        <dbReference type="SAM" id="Phobius"/>
    </source>
</evidence>
<keyword evidence="1" id="KW-1133">Transmembrane helix</keyword>
<name>A0AAV6ZZF0_ENGPU</name>
<feature type="transmembrane region" description="Helical" evidence="1">
    <location>
        <begin position="51"/>
        <end position="74"/>
    </location>
</feature>
<protein>
    <submittedName>
        <fullName evidence="2">Uncharacterized protein</fullName>
    </submittedName>
</protein>
<dbReference type="EMBL" id="WNYA01000010">
    <property type="protein sequence ID" value="KAG8553368.1"/>
    <property type="molecule type" value="Genomic_DNA"/>
</dbReference>
<reference evidence="2" key="1">
    <citation type="thesis" date="2020" institute="ProQuest LLC" country="789 East Eisenhower Parkway, Ann Arbor, MI, USA">
        <title>Comparative Genomics and Chromosome Evolution.</title>
        <authorList>
            <person name="Mudd A.B."/>
        </authorList>
    </citation>
    <scope>NUCLEOTIDE SEQUENCE</scope>
    <source>
        <strain evidence="2">237g6f4</strain>
        <tissue evidence="2">Blood</tissue>
    </source>
</reference>
<organism evidence="2 3">
    <name type="scientific">Engystomops pustulosus</name>
    <name type="common">Tungara frog</name>
    <name type="synonym">Physalaemus pustulosus</name>
    <dbReference type="NCBI Taxonomy" id="76066"/>
    <lineage>
        <taxon>Eukaryota</taxon>
        <taxon>Metazoa</taxon>
        <taxon>Chordata</taxon>
        <taxon>Craniata</taxon>
        <taxon>Vertebrata</taxon>
        <taxon>Euteleostomi</taxon>
        <taxon>Amphibia</taxon>
        <taxon>Batrachia</taxon>
        <taxon>Anura</taxon>
        <taxon>Neobatrachia</taxon>
        <taxon>Hyloidea</taxon>
        <taxon>Leptodactylidae</taxon>
        <taxon>Leiuperinae</taxon>
        <taxon>Engystomops</taxon>
    </lineage>
</organism>
<keyword evidence="1" id="KW-0812">Transmembrane</keyword>
<dbReference type="AlphaFoldDB" id="A0AAV6ZZF0"/>
<accession>A0AAV6ZZF0</accession>
<evidence type="ECO:0000313" key="3">
    <source>
        <dbReference type="Proteomes" id="UP000824782"/>
    </source>
</evidence>
<sequence>MSLKSALPCKYLYLYILDKHLLIVTRYCVVLCIAMYYVYVGKCSCTRHEGLFIVVCNIYMHLFHFCRGAIAMTFSCKLY</sequence>
<proteinExistence type="predicted"/>
<evidence type="ECO:0000313" key="2">
    <source>
        <dbReference type="EMBL" id="KAG8553368.1"/>
    </source>
</evidence>
<dbReference type="Proteomes" id="UP000824782">
    <property type="component" value="Unassembled WGS sequence"/>
</dbReference>
<keyword evidence="1" id="KW-0472">Membrane</keyword>
<feature type="transmembrane region" description="Helical" evidence="1">
    <location>
        <begin position="20"/>
        <end position="39"/>
    </location>
</feature>
<comment type="caution">
    <text evidence="2">The sequence shown here is derived from an EMBL/GenBank/DDBJ whole genome shotgun (WGS) entry which is preliminary data.</text>
</comment>
<gene>
    <name evidence="2" type="ORF">GDO81_003390</name>
</gene>
<keyword evidence="3" id="KW-1185">Reference proteome</keyword>